<dbReference type="PANTHER" id="PTHR46641">
    <property type="entry name" value="FMRFAMIDE RECEPTOR-RELATED"/>
    <property type="match status" value="1"/>
</dbReference>
<dbReference type="InterPro" id="IPR000276">
    <property type="entry name" value="GPCR_Rhodpsn"/>
</dbReference>
<keyword evidence="2 5" id="KW-0812">Transmembrane</keyword>
<reference evidence="7 8" key="1">
    <citation type="submission" date="2024-01" db="EMBL/GenBank/DDBJ databases">
        <title>The genome of the rayed Mediterranean limpet Patella caerulea (Linnaeus, 1758).</title>
        <authorList>
            <person name="Anh-Thu Weber A."/>
            <person name="Halstead-Nussloch G."/>
        </authorList>
    </citation>
    <scope>NUCLEOTIDE SEQUENCE [LARGE SCALE GENOMIC DNA]</scope>
    <source>
        <strain evidence="7">AATW-2023a</strain>
        <tissue evidence="7">Whole specimen</tissue>
    </source>
</reference>
<keyword evidence="3 5" id="KW-1133">Transmembrane helix</keyword>
<feature type="transmembrane region" description="Helical" evidence="5">
    <location>
        <begin position="83"/>
        <end position="104"/>
    </location>
</feature>
<evidence type="ECO:0000259" key="6">
    <source>
        <dbReference type="PROSITE" id="PS50262"/>
    </source>
</evidence>
<feature type="transmembrane region" description="Helical" evidence="5">
    <location>
        <begin position="125"/>
        <end position="146"/>
    </location>
</feature>
<feature type="transmembrane region" description="Helical" evidence="5">
    <location>
        <begin position="263"/>
        <end position="285"/>
    </location>
</feature>
<dbReference type="AlphaFoldDB" id="A0AAN8KFT5"/>
<evidence type="ECO:0000256" key="1">
    <source>
        <dbReference type="ARBA" id="ARBA00004370"/>
    </source>
</evidence>
<evidence type="ECO:0000313" key="7">
    <source>
        <dbReference type="EMBL" id="KAK6194392.1"/>
    </source>
</evidence>
<keyword evidence="8" id="KW-1185">Reference proteome</keyword>
<dbReference type="PROSITE" id="PS50262">
    <property type="entry name" value="G_PROTEIN_RECEP_F1_2"/>
    <property type="match status" value="1"/>
</dbReference>
<sequence>MMDYMQIGYLIVVPMICFFGIVGNILTLTVLLRGPFKVPAFIYLKGLAVYDMLSLVFIIPIGVIRTECGSNKSVLSKFYEAYVYIPVGDIFLKASILTTVIFTIERCSTICFKGRYSCGAKHSKNAMIIVIATGIFSVVENIPTFWQYQISENTTEIEPTEFASSLYFTIYGWIDAVVFQFVPMVILLVFNIILIIHLTSHRKVQQQLHAESLTEQKLYLEQTRVILMLLGIIILFLVTMVPSSIIQLIGYSTEFESEIFTTFQITVTILISLNFSCNFLLYCALNKRFLRTFKTLVFCCCSNRVHPTGETTNKVVLVNHPRILEKALDLNSPDMMESNEPSDLVANGDSK</sequence>
<protein>
    <recommendedName>
        <fullName evidence="6">G-protein coupled receptors family 1 profile domain-containing protein</fullName>
    </recommendedName>
</protein>
<dbReference type="GO" id="GO:0004930">
    <property type="term" value="F:G protein-coupled receptor activity"/>
    <property type="evidence" value="ECO:0007669"/>
    <property type="project" value="InterPro"/>
</dbReference>
<dbReference type="GO" id="GO:0016020">
    <property type="term" value="C:membrane"/>
    <property type="evidence" value="ECO:0007669"/>
    <property type="project" value="UniProtKB-SubCell"/>
</dbReference>
<feature type="transmembrane region" description="Helical" evidence="5">
    <location>
        <begin position="6"/>
        <end position="30"/>
    </location>
</feature>
<organism evidence="7 8">
    <name type="scientific">Patella caerulea</name>
    <name type="common">Rayed Mediterranean limpet</name>
    <dbReference type="NCBI Taxonomy" id="87958"/>
    <lineage>
        <taxon>Eukaryota</taxon>
        <taxon>Metazoa</taxon>
        <taxon>Spiralia</taxon>
        <taxon>Lophotrochozoa</taxon>
        <taxon>Mollusca</taxon>
        <taxon>Gastropoda</taxon>
        <taxon>Patellogastropoda</taxon>
        <taxon>Patelloidea</taxon>
        <taxon>Patellidae</taxon>
        <taxon>Patella</taxon>
    </lineage>
</organism>
<feature type="transmembrane region" description="Helical" evidence="5">
    <location>
        <begin position="166"/>
        <end position="196"/>
    </location>
</feature>
<evidence type="ECO:0000256" key="3">
    <source>
        <dbReference type="ARBA" id="ARBA00022989"/>
    </source>
</evidence>
<evidence type="ECO:0000256" key="2">
    <source>
        <dbReference type="ARBA" id="ARBA00022692"/>
    </source>
</evidence>
<name>A0AAN8KFT5_PATCE</name>
<dbReference type="PANTHER" id="PTHR46641:SF2">
    <property type="entry name" value="FMRFAMIDE RECEPTOR"/>
    <property type="match status" value="1"/>
</dbReference>
<comment type="caution">
    <text evidence="7">The sequence shown here is derived from an EMBL/GenBank/DDBJ whole genome shotgun (WGS) entry which is preliminary data.</text>
</comment>
<dbReference type="CDD" id="cd14978">
    <property type="entry name" value="7tmA_FMRFamide_R-like"/>
    <property type="match status" value="1"/>
</dbReference>
<dbReference type="PRINTS" id="PR00237">
    <property type="entry name" value="GPCRRHODOPSN"/>
</dbReference>
<feature type="domain" description="G-protein coupled receptors family 1 profile" evidence="6">
    <location>
        <begin position="23"/>
        <end position="282"/>
    </location>
</feature>
<evidence type="ECO:0000313" key="8">
    <source>
        <dbReference type="Proteomes" id="UP001347796"/>
    </source>
</evidence>
<evidence type="ECO:0000256" key="4">
    <source>
        <dbReference type="ARBA" id="ARBA00023136"/>
    </source>
</evidence>
<comment type="subcellular location">
    <subcellularLocation>
        <location evidence="1">Membrane</location>
    </subcellularLocation>
</comment>
<feature type="transmembrane region" description="Helical" evidence="5">
    <location>
        <begin position="225"/>
        <end position="251"/>
    </location>
</feature>
<dbReference type="Gene3D" id="1.20.1070.10">
    <property type="entry name" value="Rhodopsin 7-helix transmembrane proteins"/>
    <property type="match status" value="1"/>
</dbReference>
<dbReference type="InterPro" id="IPR017452">
    <property type="entry name" value="GPCR_Rhodpsn_7TM"/>
</dbReference>
<gene>
    <name evidence="7" type="ORF">SNE40_000032</name>
</gene>
<dbReference type="Pfam" id="PF00001">
    <property type="entry name" value="7tm_1"/>
    <property type="match status" value="1"/>
</dbReference>
<dbReference type="Proteomes" id="UP001347796">
    <property type="component" value="Unassembled WGS sequence"/>
</dbReference>
<feature type="transmembrane region" description="Helical" evidence="5">
    <location>
        <begin position="42"/>
        <end position="63"/>
    </location>
</feature>
<dbReference type="SUPFAM" id="SSF81321">
    <property type="entry name" value="Family A G protein-coupled receptor-like"/>
    <property type="match status" value="1"/>
</dbReference>
<dbReference type="EMBL" id="JAZGQO010000001">
    <property type="protein sequence ID" value="KAK6194392.1"/>
    <property type="molecule type" value="Genomic_DNA"/>
</dbReference>
<dbReference type="InterPro" id="IPR052954">
    <property type="entry name" value="GPCR-Ligand_Int"/>
</dbReference>
<accession>A0AAN8KFT5</accession>
<proteinExistence type="predicted"/>
<keyword evidence="4 5" id="KW-0472">Membrane</keyword>
<evidence type="ECO:0000256" key="5">
    <source>
        <dbReference type="SAM" id="Phobius"/>
    </source>
</evidence>